<organism evidence="1 2">
    <name type="scientific">Suillus fuscotomentosus</name>
    <dbReference type="NCBI Taxonomy" id="1912939"/>
    <lineage>
        <taxon>Eukaryota</taxon>
        <taxon>Fungi</taxon>
        <taxon>Dikarya</taxon>
        <taxon>Basidiomycota</taxon>
        <taxon>Agaricomycotina</taxon>
        <taxon>Agaricomycetes</taxon>
        <taxon>Agaricomycetidae</taxon>
        <taxon>Boletales</taxon>
        <taxon>Suillineae</taxon>
        <taxon>Suillaceae</taxon>
        <taxon>Suillus</taxon>
    </lineage>
</organism>
<evidence type="ECO:0000313" key="1">
    <source>
        <dbReference type="EMBL" id="KAG1899720.1"/>
    </source>
</evidence>
<proteinExistence type="predicted"/>
<protein>
    <submittedName>
        <fullName evidence="1">Uncharacterized protein</fullName>
    </submittedName>
</protein>
<dbReference type="Proteomes" id="UP001195769">
    <property type="component" value="Unassembled WGS sequence"/>
</dbReference>
<dbReference type="AlphaFoldDB" id="A0AAD4E529"/>
<dbReference type="EMBL" id="JABBWK010000031">
    <property type="protein sequence ID" value="KAG1899720.1"/>
    <property type="molecule type" value="Genomic_DNA"/>
</dbReference>
<name>A0AAD4E529_9AGAM</name>
<comment type="caution">
    <text evidence="1">The sequence shown here is derived from an EMBL/GenBank/DDBJ whole genome shotgun (WGS) entry which is preliminary data.</text>
</comment>
<keyword evidence="2" id="KW-1185">Reference proteome</keyword>
<accession>A0AAD4E529</accession>
<evidence type="ECO:0000313" key="2">
    <source>
        <dbReference type="Proteomes" id="UP001195769"/>
    </source>
</evidence>
<reference evidence="1" key="1">
    <citation type="journal article" date="2020" name="New Phytol.">
        <title>Comparative genomics reveals dynamic genome evolution in host specialist ectomycorrhizal fungi.</title>
        <authorList>
            <person name="Lofgren L.A."/>
            <person name="Nguyen N.H."/>
            <person name="Vilgalys R."/>
            <person name="Ruytinx J."/>
            <person name="Liao H.L."/>
            <person name="Branco S."/>
            <person name="Kuo A."/>
            <person name="LaButti K."/>
            <person name="Lipzen A."/>
            <person name="Andreopoulos W."/>
            <person name="Pangilinan J."/>
            <person name="Riley R."/>
            <person name="Hundley H."/>
            <person name="Na H."/>
            <person name="Barry K."/>
            <person name="Grigoriev I.V."/>
            <person name="Stajich J.E."/>
            <person name="Kennedy P.G."/>
        </authorList>
    </citation>
    <scope>NUCLEOTIDE SEQUENCE</scope>
    <source>
        <strain evidence="1">FC203</strain>
    </source>
</reference>
<dbReference type="RefSeq" id="XP_041225296.1">
    <property type="nucleotide sequence ID" value="XM_041375180.1"/>
</dbReference>
<gene>
    <name evidence="1" type="ORF">F5891DRAFT_953396</name>
</gene>
<feature type="non-terminal residue" evidence="1">
    <location>
        <position position="1"/>
    </location>
</feature>
<dbReference type="GeneID" id="64669478"/>
<sequence length="72" mass="8142">DEVTEAISPGGHIIKRRARSRPVSIELLESVNHSPSPKVRSYIDIGIYIYSIVLTKLHSRLNVPIRSHPLCR</sequence>